<reference evidence="2 3" key="1">
    <citation type="journal article" date="2013" name="Genome Announc.">
        <title>Genome Sequence of the Obligate Gammaproteobacterial Methanotroph Methylomicrobium album Strain BG8.</title>
        <authorList>
            <person name="Kits K.D."/>
            <person name="Kalyuzhnaya M.G."/>
            <person name="Klotz M.G."/>
            <person name="Jetten M.S."/>
            <person name="Op den Camp H.J."/>
            <person name="Vuilleumier S."/>
            <person name="Bringel F."/>
            <person name="Dispirito A.A."/>
            <person name="Murrell J.C."/>
            <person name="Bruce D."/>
            <person name="Cheng J.F."/>
            <person name="Copeland A."/>
            <person name="Goodwin L."/>
            <person name="Hauser L."/>
            <person name="Lajus A."/>
            <person name="Land M.L."/>
            <person name="Lapidus A."/>
            <person name="Lucas S."/>
            <person name="Medigue C."/>
            <person name="Pitluck S."/>
            <person name="Woyke T."/>
            <person name="Zeytun A."/>
            <person name="Stein L.Y."/>
        </authorList>
    </citation>
    <scope>NUCLEOTIDE SEQUENCE [LARGE SCALE GENOMIC DNA]</scope>
    <source>
        <strain evidence="2 3">BG8</strain>
    </source>
</reference>
<evidence type="ECO:0000259" key="1">
    <source>
        <dbReference type="Pfam" id="PF13761"/>
    </source>
</evidence>
<gene>
    <name evidence="2" type="ORF">Metal_3739</name>
</gene>
<accession>H8GHR6</accession>
<dbReference type="InterPro" id="IPR025311">
    <property type="entry name" value="DUF4166"/>
</dbReference>
<dbReference type="STRING" id="686340.Metal_3739"/>
<dbReference type="AlphaFoldDB" id="H8GHR6"/>
<dbReference type="EMBL" id="CM001475">
    <property type="protein sequence ID" value="EIC31384.1"/>
    <property type="molecule type" value="Genomic_DNA"/>
</dbReference>
<dbReference type="eggNOG" id="ENOG5032SAP">
    <property type="taxonomic scope" value="Bacteria"/>
</dbReference>
<dbReference type="Pfam" id="PF13761">
    <property type="entry name" value="DUF4166"/>
    <property type="match status" value="1"/>
</dbReference>
<dbReference type="Proteomes" id="UP000005090">
    <property type="component" value="Chromosome"/>
</dbReference>
<proteinExistence type="predicted"/>
<name>H8GHR6_METAL</name>
<evidence type="ECO:0000313" key="2">
    <source>
        <dbReference type="EMBL" id="EIC31384.1"/>
    </source>
</evidence>
<feature type="domain" description="DUF4166" evidence="1">
    <location>
        <begin position="12"/>
        <end position="188"/>
    </location>
</feature>
<evidence type="ECO:0000313" key="3">
    <source>
        <dbReference type="Proteomes" id="UP000005090"/>
    </source>
</evidence>
<keyword evidence="3" id="KW-1185">Reference proteome</keyword>
<dbReference type="HOGENOM" id="CLU_108821_0_0_6"/>
<organism evidence="2 3">
    <name type="scientific">Methylomicrobium album BG8</name>
    <dbReference type="NCBI Taxonomy" id="686340"/>
    <lineage>
        <taxon>Bacteria</taxon>
        <taxon>Pseudomonadati</taxon>
        <taxon>Pseudomonadota</taxon>
        <taxon>Gammaproteobacteria</taxon>
        <taxon>Methylococcales</taxon>
        <taxon>Methylococcaceae</taxon>
        <taxon>Methylomicrobium</taxon>
    </lineage>
</organism>
<sequence length="192" mass="21777">MQWVLGAEWEALPLAIRSHYAISDPEESTLVTGSMIIDYPDWLRPALKLLRLGKALVDLKGGPMTVEVKKWRGEDSSVLCWHRHVQADDGRRCVFPSRMVSRRAHELVEYVGMGFGIRLRVHVEEGRLVYRSNGHLLKLGAVTLPIPDSLLLGRAVISEEALSDDSFLLRFEIVHPLWGRTYSYGGVFKITR</sequence>
<protein>
    <recommendedName>
        <fullName evidence="1">DUF4166 domain-containing protein</fullName>
    </recommendedName>
</protein>